<dbReference type="PANTHER" id="PTHR43065">
    <property type="entry name" value="SENSOR HISTIDINE KINASE"/>
    <property type="match status" value="1"/>
</dbReference>
<feature type="domain" description="PAC" evidence="7">
    <location>
        <begin position="140"/>
        <end position="192"/>
    </location>
</feature>
<dbReference type="InterPro" id="IPR036890">
    <property type="entry name" value="HATPase_C_sf"/>
</dbReference>
<keyword evidence="9" id="KW-1185">Reference proteome</keyword>
<accession>A0A515EK45</accession>
<protein>
    <recommendedName>
        <fullName evidence="2">histidine kinase</fullName>
        <ecNumber evidence="2">2.7.13.3</ecNumber>
    </recommendedName>
</protein>
<dbReference type="SUPFAM" id="SSF55874">
    <property type="entry name" value="ATPase domain of HSP90 chaperone/DNA topoisomerase II/histidine kinase"/>
    <property type="match status" value="1"/>
</dbReference>
<dbReference type="EC" id="2.7.13.3" evidence="2"/>
<reference evidence="9" key="2">
    <citation type="journal article" date="2020" name="Int. J. Syst. Evol. Microbiol.">
        <title>Genomic insights into a novel species Rhodoferax aquaticus sp. nov., isolated from freshwater.</title>
        <authorList>
            <person name="Li T."/>
            <person name="Zhuo Y."/>
            <person name="Jin C.Z."/>
            <person name="Wu X."/>
            <person name="Ko S.R."/>
            <person name="Jin F.J."/>
            <person name="Ahn C.Y."/>
            <person name="Oh H.M."/>
            <person name="Lee H.G."/>
            <person name="Jin L."/>
        </authorList>
    </citation>
    <scope>NUCLEOTIDE SEQUENCE [LARGE SCALE GENOMIC DNA]</scope>
    <source>
        <strain evidence="9">Gr-4</strain>
    </source>
</reference>
<dbReference type="SUPFAM" id="SSF55785">
    <property type="entry name" value="PYP-like sensor domain (PAS domain)"/>
    <property type="match status" value="2"/>
</dbReference>
<dbReference type="EMBL" id="CP036282">
    <property type="protein sequence ID" value="QDL53037.1"/>
    <property type="molecule type" value="Genomic_DNA"/>
</dbReference>
<dbReference type="InterPro" id="IPR000700">
    <property type="entry name" value="PAS-assoc_C"/>
</dbReference>
<dbReference type="SMART" id="SM00387">
    <property type="entry name" value="HATPase_c"/>
    <property type="match status" value="1"/>
</dbReference>
<gene>
    <name evidence="8" type="ORF">EXZ61_02005</name>
</gene>
<keyword evidence="4" id="KW-0812">Transmembrane</keyword>
<dbReference type="Gene3D" id="3.30.565.10">
    <property type="entry name" value="Histidine kinase-like ATPase, C-terminal domain"/>
    <property type="match status" value="1"/>
</dbReference>
<dbReference type="PROSITE" id="PS50112">
    <property type="entry name" value="PAS"/>
    <property type="match status" value="1"/>
</dbReference>
<dbReference type="AlphaFoldDB" id="A0A515EK45"/>
<dbReference type="NCBIfam" id="TIGR00229">
    <property type="entry name" value="sensory_box"/>
    <property type="match status" value="2"/>
</dbReference>
<dbReference type="KEGG" id="rhg:EXZ61_02005"/>
<dbReference type="InterPro" id="IPR004358">
    <property type="entry name" value="Sig_transdc_His_kin-like_C"/>
</dbReference>
<evidence type="ECO:0000313" key="9">
    <source>
        <dbReference type="Proteomes" id="UP000317365"/>
    </source>
</evidence>
<dbReference type="Pfam" id="PF08448">
    <property type="entry name" value="PAS_4"/>
    <property type="match status" value="1"/>
</dbReference>
<dbReference type="SMART" id="SM00091">
    <property type="entry name" value="PAS"/>
    <property type="match status" value="2"/>
</dbReference>
<dbReference type="InterPro" id="IPR003594">
    <property type="entry name" value="HATPase_dom"/>
</dbReference>
<evidence type="ECO:0000259" key="7">
    <source>
        <dbReference type="PROSITE" id="PS50113"/>
    </source>
</evidence>
<evidence type="ECO:0000256" key="3">
    <source>
        <dbReference type="SAM" id="Coils"/>
    </source>
</evidence>
<keyword evidence="4" id="KW-0472">Membrane</keyword>
<dbReference type="PROSITE" id="PS50109">
    <property type="entry name" value="HIS_KIN"/>
    <property type="match status" value="1"/>
</dbReference>
<proteinExistence type="predicted"/>
<dbReference type="PRINTS" id="PR00344">
    <property type="entry name" value="BCTRLSENSOR"/>
</dbReference>
<dbReference type="RefSeq" id="WP_142808522.1">
    <property type="nucleotide sequence ID" value="NZ_CP036282.1"/>
</dbReference>
<evidence type="ECO:0000256" key="4">
    <source>
        <dbReference type="SAM" id="Phobius"/>
    </source>
</evidence>
<dbReference type="Gene3D" id="1.10.287.130">
    <property type="match status" value="1"/>
</dbReference>
<feature type="transmembrane region" description="Helical" evidence="4">
    <location>
        <begin position="30"/>
        <end position="51"/>
    </location>
</feature>
<dbReference type="PANTHER" id="PTHR43065:SF42">
    <property type="entry name" value="TWO-COMPONENT SENSOR PPRA"/>
    <property type="match status" value="1"/>
</dbReference>
<organism evidence="8 9">
    <name type="scientific">Rhodoferax aquaticus</name>
    <dbReference type="NCBI Taxonomy" id="2527691"/>
    <lineage>
        <taxon>Bacteria</taxon>
        <taxon>Pseudomonadati</taxon>
        <taxon>Pseudomonadota</taxon>
        <taxon>Betaproteobacteria</taxon>
        <taxon>Burkholderiales</taxon>
        <taxon>Comamonadaceae</taxon>
        <taxon>Rhodoferax</taxon>
    </lineage>
</organism>
<dbReference type="GO" id="GO:0004673">
    <property type="term" value="F:protein histidine kinase activity"/>
    <property type="evidence" value="ECO:0007669"/>
    <property type="project" value="UniProtKB-EC"/>
</dbReference>
<sequence>MPNALRLVCMVTLPWLLVAGAWLLHGPAPWMVGGAVLGFAINAILVVRYVARPQKEVSLALAELQQQHALLQTLLKDSPTAIAAKDLDGRFVFCNPAFLALHSLPNSQVIGKTDHELLPLAMADTFRATDLAAMQSKEAQRYRSTLEAQDGATLHVESLKYVLQDSRGVTIGVGLSAIDVTDKEAAETALRESQARFFKLFESSPVPMVYHVIREGTRQFFRNDAFYATFLFSREHSSNKSFDELGMWASPQDSAQGRHNQLGGKPVDNWVVEMVRGDGSHGWFALFGRVLEDPEGVMFVTTLIDVSEPLRAREEVMALNTQLEDRVQERTQQLQSANEELSQTLDSLNETMEQLVQSEKLASLGALMAGMSHELNTPIGNGLTVASSLDHKVREFVAQSALGVRKSTLDQFISDTQFAADILVRNLAQAGTLISSFKSVAVDQTSAQRRLFNLRAVVSEIVLTLSPAIRKSACHLVQDIELTLELDSYPGAFGQVLSNLINNAIIHGLEPETPGHITIIARRQGTHHAEVRVQNSGIPIDPAHLKRIFDPFFTTRLGQGGSGLGLHIVHTLVTGLLGGKVTVNSNEALGTEFVLLLPLRAPATPATT</sequence>
<keyword evidence="8" id="KW-0418">Kinase</keyword>
<dbReference type="Proteomes" id="UP000317365">
    <property type="component" value="Chromosome"/>
</dbReference>
<dbReference type="Pfam" id="PF02518">
    <property type="entry name" value="HATPase_c"/>
    <property type="match status" value="1"/>
</dbReference>
<evidence type="ECO:0000259" key="6">
    <source>
        <dbReference type="PROSITE" id="PS50112"/>
    </source>
</evidence>
<dbReference type="PROSITE" id="PS50113">
    <property type="entry name" value="PAC"/>
    <property type="match status" value="1"/>
</dbReference>
<dbReference type="InterPro" id="IPR013656">
    <property type="entry name" value="PAS_4"/>
</dbReference>
<dbReference type="InterPro" id="IPR035965">
    <property type="entry name" value="PAS-like_dom_sf"/>
</dbReference>
<evidence type="ECO:0000259" key="5">
    <source>
        <dbReference type="PROSITE" id="PS50109"/>
    </source>
</evidence>
<name>A0A515EK45_9BURK</name>
<keyword evidence="3" id="KW-0175">Coiled coil</keyword>
<dbReference type="InterPro" id="IPR000014">
    <property type="entry name" value="PAS"/>
</dbReference>
<keyword evidence="4" id="KW-1133">Transmembrane helix</keyword>
<feature type="domain" description="PAS" evidence="6">
    <location>
        <begin position="67"/>
        <end position="149"/>
    </location>
</feature>
<feature type="coiled-coil region" evidence="3">
    <location>
        <begin position="320"/>
        <end position="358"/>
    </location>
</feature>
<reference evidence="9" key="1">
    <citation type="submission" date="2019-02" db="EMBL/GenBank/DDBJ databases">
        <title>Complete genome sequence of Rhodoferax sp. Gr-4.</title>
        <authorList>
            <person name="Jin L."/>
        </authorList>
    </citation>
    <scope>NUCLEOTIDE SEQUENCE [LARGE SCALE GENOMIC DNA]</scope>
    <source>
        <strain evidence="9">Gr-4</strain>
    </source>
</reference>
<dbReference type="CDD" id="cd00130">
    <property type="entry name" value="PAS"/>
    <property type="match status" value="1"/>
</dbReference>
<dbReference type="InterPro" id="IPR005467">
    <property type="entry name" value="His_kinase_dom"/>
</dbReference>
<evidence type="ECO:0000256" key="1">
    <source>
        <dbReference type="ARBA" id="ARBA00000085"/>
    </source>
</evidence>
<evidence type="ECO:0000313" key="8">
    <source>
        <dbReference type="EMBL" id="QDL53037.1"/>
    </source>
</evidence>
<comment type="catalytic activity">
    <reaction evidence="1">
        <text>ATP + protein L-histidine = ADP + protein N-phospho-L-histidine.</text>
        <dbReference type="EC" id="2.7.13.3"/>
    </reaction>
</comment>
<dbReference type="Gene3D" id="3.30.450.20">
    <property type="entry name" value="PAS domain"/>
    <property type="match status" value="2"/>
</dbReference>
<feature type="domain" description="Histidine kinase" evidence="5">
    <location>
        <begin position="370"/>
        <end position="601"/>
    </location>
</feature>
<feature type="transmembrane region" description="Helical" evidence="4">
    <location>
        <begin position="7"/>
        <end position="24"/>
    </location>
</feature>
<evidence type="ECO:0000256" key="2">
    <source>
        <dbReference type="ARBA" id="ARBA00012438"/>
    </source>
</evidence>
<keyword evidence="8" id="KW-0808">Transferase</keyword>
<dbReference type="CDD" id="cd00075">
    <property type="entry name" value="HATPase"/>
    <property type="match status" value="1"/>
</dbReference>